<feature type="region of interest" description="Disordered" evidence="9">
    <location>
        <begin position="215"/>
        <end position="257"/>
    </location>
</feature>
<feature type="binding site" evidence="7">
    <location>
        <position position="39"/>
    </location>
    <ligand>
        <name>ATP</name>
        <dbReference type="ChEBI" id="CHEBI:30616"/>
    </ligand>
</feature>
<evidence type="ECO:0000256" key="4">
    <source>
        <dbReference type="ARBA" id="ARBA00022741"/>
    </source>
</evidence>
<dbReference type="InterPro" id="IPR001404">
    <property type="entry name" value="Hsp90_fam"/>
</dbReference>
<dbReference type="Gene3D" id="3.30.230.80">
    <property type="match status" value="1"/>
</dbReference>
<feature type="domain" description="Histidine kinase/HSP90-like ATPase" evidence="10">
    <location>
        <begin position="28"/>
        <end position="166"/>
    </location>
</feature>
<dbReference type="HAMAP" id="MF_00505">
    <property type="entry name" value="HSP90"/>
    <property type="match status" value="1"/>
</dbReference>
<feature type="binding site" evidence="7">
    <location>
        <position position="379"/>
    </location>
    <ligand>
        <name>ATP</name>
        <dbReference type="ChEBI" id="CHEBI:30616"/>
    </ligand>
</feature>
<accession>A0A8E8U759</accession>
<comment type="similarity">
    <text evidence="2">Belongs to the heat shock protein 90 family.</text>
</comment>
<dbReference type="FunFam" id="3.30.565.10:FF:000001">
    <property type="entry name" value="Heat shock protein HSP 90-alpha"/>
    <property type="match status" value="1"/>
</dbReference>
<dbReference type="PANTHER" id="PTHR11528">
    <property type="entry name" value="HEAT SHOCK PROTEIN 90 FAMILY MEMBER"/>
    <property type="match status" value="1"/>
</dbReference>
<comment type="subcellular location">
    <subcellularLocation>
        <location evidence="1">Cytoplasm</location>
    </subcellularLocation>
</comment>
<reference evidence="11" key="1">
    <citation type="journal article" date="2020" name="Glob Planet Change">
        <title>Mirroring the effect of geological evolution: Protist divergence in the Atacama Desert.</title>
        <authorList>
            <person name="Arndt H."/>
            <person name="Ritter B."/>
            <person name="Rybarski A."/>
            <person name="Schiwitza S."/>
            <person name="Dunai T."/>
            <person name="Nitsche F."/>
        </authorList>
    </citation>
    <scope>NUCLEOTIDE SEQUENCE</scope>
    <source>
        <strain evidence="11">HFCC1211</strain>
    </source>
</reference>
<keyword evidence="5 7" id="KW-0067">ATP-binding</keyword>
<proteinExistence type="evidence at transcript level"/>
<dbReference type="InterPro" id="IPR003594">
    <property type="entry name" value="HATPase_dom"/>
</dbReference>
<dbReference type="Gene3D" id="1.20.120.790">
    <property type="entry name" value="Heat shock protein 90, C-terminal domain"/>
    <property type="match status" value="1"/>
</dbReference>
<dbReference type="GO" id="GO:0051082">
    <property type="term" value="F:unfolded protein binding"/>
    <property type="evidence" value="ECO:0007669"/>
    <property type="project" value="InterPro"/>
</dbReference>
<evidence type="ECO:0000259" key="10">
    <source>
        <dbReference type="SMART" id="SM00387"/>
    </source>
</evidence>
<dbReference type="Pfam" id="PF00183">
    <property type="entry name" value="HSP90"/>
    <property type="match status" value="1"/>
</dbReference>
<dbReference type="GO" id="GO:0140662">
    <property type="term" value="F:ATP-dependent protein folding chaperone"/>
    <property type="evidence" value="ECO:0007669"/>
    <property type="project" value="InterPro"/>
</dbReference>
<dbReference type="FunFam" id="1.20.120.790:FF:000001">
    <property type="entry name" value="Heat shock protein 90 alpha"/>
    <property type="match status" value="1"/>
</dbReference>
<dbReference type="Gene3D" id="3.40.50.11260">
    <property type="match status" value="1"/>
</dbReference>
<dbReference type="Gene3D" id="3.30.565.10">
    <property type="entry name" value="Histidine kinase-like ATPase, C-terminal domain"/>
    <property type="match status" value="1"/>
</dbReference>
<dbReference type="InterPro" id="IPR036890">
    <property type="entry name" value="HATPase_C_sf"/>
</dbReference>
<evidence type="ECO:0000256" key="9">
    <source>
        <dbReference type="SAM" id="MobiDB-lite"/>
    </source>
</evidence>
<dbReference type="SUPFAM" id="SSF110942">
    <property type="entry name" value="HSP90 C-terminal domain"/>
    <property type="match status" value="1"/>
</dbReference>
<dbReference type="FunFam" id="3.30.230.80:FF:000001">
    <property type="entry name" value="Heat shock protein 90 alpha"/>
    <property type="match status" value="1"/>
</dbReference>
<feature type="compositionally biased region" description="Acidic residues" evidence="9">
    <location>
        <begin position="702"/>
        <end position="713"/>
    </location>
</feature>
<keyword evidence="6" id="KW-0143">Chaperone</keyword>
<dbReference type="GO" id="GO:0016887">
    <property type="term" value="F:ATP hydrolysis activity"/>
    <property type="evidence" value="ECO:0007669"/>
    <property type="project" value="InterPro"/>
</dbReference>
<dbReference type="InterPro" id="IPR020568">
    <property type="entry name" value="Ribosomal_Su5_D2-typ_SF"/>
</dbReference>
<feature type="binding site" evidence="7">
    <location>
        <position position="35"/>
    </location>
    <ligand>
        <name>ATP</name>
        <dbReference type="ChEBI" id="CHEBI:30616"/>
    </ligand>
</feature>
<dbReference type="PIRSF" id="PIRSF002583">
    <property type="entry name" value="Hsp90"/>
    <property type="match status" value="1"/>
</dbReference>
<evidence type="ECO:0000256" key="3">
    <source>
        <dbReference type="ARBA" id="ARBA00022490"/>
    </source>
</evidence>
<evidence type="ECO:0000256" key="2">
    <source>
        <dbReference type="ARBA" id="ARBA00008239"/>
    </source>
</evidence>
<feature type="coiled-coil region" evidence="8">
    <location>
        <begin position="523"/>
        <end position="560"/>
    </location>
</feature>
<dbReference type="InterPro" id="IPR019805">
    <property type="entry name" value="Heat_shock_protein_90_CS"/>
</dbReference>
<keyword evidence="4 7" id="KW-0547">Nucleotide-binding</keyword>
<sequence>MSSEAETFAFSADINQLMSLIINTFYSNKDIFLRELISNSSDALDKIRFQSLSDSSVLESRPELEIKIIPNKADKTLTIEDSGIGMTKADMVNSLGTIAKSGTKAFMEALQAGADISMIGQFGVGFYSAYLVAEKVQVVSKNNDDEQYLWESSAGGSFTVKLDTETAPLGRGTRIVLHMKEDQLDYLEERRLKDLVKKHSEFIGFPIKLYVEKESEKEVTDDEEEEEGEEGEEGDKPKVEDVDEEEDGDKKDKKKTKKIKEVTHEWEELNKTKPIWMRKPDDVTTEEYASFYKSLTNDWEDHLAVKHFSVEGQLEFRAILFLPRRAPFDMFETRKKPNNIKLYVRRVFIMDNCEEIIPEWLGFLKGVVDSEDLPLNISRETLQQNKILRVIRKNLVKKAILLFQELAKDAEKYNKFYEQFSKNLKLGIHEDTANRTKLAKLLRYHSTKSGEELTSLEDYVARMKEGQPGIYYITGESRKAVENSPFLEKLKKKGYEVLFMVDPIDEYAVQQLKEFDGKKLLSATKEGLKLEESEEEKKALEEAKAKTEALCKLIKEVLEDKVEKVVVSTRLTDSPCILVTGEFGWSANMERIMKAQALSTNSSLSYMVSRKTMEVNPTHPIITALREKAEADKSDKTVKDLIWLLFDTALLTSGFSLEEPVVFANRIHRLIKLGLSIDDDGADDDDMPELEAEASGEAAAAEADEDNDMEEVD</sequence>
<dbReference type="EMBL" id="MT048596">
    <property type="protein sequence ID" value="QWE91196.1"/>
    <property type="molecule type" value="mRNA"/>
</dbReference>
<dbReference type="InterPro" id="IPR020575">
    <property type="entry name" value="Hsp90_N"/>
</dbReference>
<protein>
    <submittedName>
        <fullName evidence="11">Heat shock protein 90</fullName>
    </submittedName>
</protein>
<feature type="binding site" evidence="7">
    <location>
        <position position="173"/>
    </location>
    <ligand>
        <name>ATP</name>
        <dbReference type="ChEBI" id="CHEBI:30616"/>
    </ligand>
</feature>
<dbReference type="PROSITE" id="PS00298">
    <property type="entry name" value="HSP90"/>
    <property type="match status" value="1"/>
</dbReference>
<keyword evidence="8" id="KW-0175">Coiled coil</keyword>
<organism evidence="11">
    <name type="scientific">Placidida sp</name>
    <dbReference type="NCBI Taxonomy" id="2810146"/>
    <lineage>
        <taxon>Eukaryota</taxon>
        <taxon>Sar</taxon>
        <taxon>Stramenopiles</taxon>
        <taxon>Bigyra</taxon>
        <taxon>Opalozoa</taxon>
        <taxon>Placidida</taxon>
    </lineage>
</organism>
<name>A0A8E8U759_9STRA</name>
<dbReference type="SMART" id="SM00387">
    <property type="entry name" value="HATPase_c"/>
    <property type="match status" value="1"/>
</dbReference>
<evidence type="ECO:0000256" key="7">
    <source>
        <dbReference type="PIRSR" id="PIRSR002583-1"/>
    </source>
</evidence>
<dbReference type="CDD" id="cd16927">
    <property type="entry name" value="HATPase_Hsp90-like"/>
    <property type="match status" value="1"/>
</dbReference>
<dbReference type="GO" id="GO:0005524">
    <property type="term" value="F:ATP binding"/>
    <property type="evidence" value="ECO:0007669"/>
    <property type="project" value="UniProtKB-KW"/>
</dbReference>
<feature type="binding site" evidence="7">
    <location>
        <begin position="121"/>
        <end position="126"/>
    </location>
    <ligand>
        <name>ATP</name>
        <dbReference type="ChEBI" id="CHEBI:30616"/>
    </ligand>
</feature>
<evidence type="ECO:0000256" key="1">
    <source>
        <dbReference type="ARBA" id="ARBA00004496"/>
    </source>
</evidence>
<feature type="region of interest" description="Disordered" evidence="9">
    <location>
        <begin position="679"/>
        <end position="713"/>
    </location>
</feature>
<dbReference type="GO" id="GO:0005737">
    <property type="term" value="C:cytoplasm"/>
    <property type="evidence" value="ECO:0007669"/>
    <property type="project" value="UniProtKB-SubCell"/>
</dbReference>
<dbReference type="NCBIfam" id="NF003555">
    <property type="entry name" value="PRK05218.1"/>
    <property type="match status" value="1"/>
</dbReference>
<feature type="binding site" evidence="7">
    <location>
        <position position="100"/>
    </location>
    <ligand>
        <name>ATP</name>
        <dbReference type="ChEBI" id="CHEBI:30616"/>
    </ligand>
</feature>
<feature type="binding site" evidence="7">
    <location>
        <position position="86"/>
    </location>
    <ligand>
        <name>ATP</name>
        <dbReference type="ChEBI" id="CHEBI:30616"/>
    </ligand>
</feature>
<keyword evidence="3" id="KW-0963">Cytoplasm</keyword>
<dbReference type="FunFam" id="3.40.50.11260:FF:000001">
    <property type="entry name" value="Heat shock protein 90 alpha"/>
    <property type="match status" value="1"/>
</dbReference>
<evidence type="ECO:0000313" key="11">
    <source>
        <dbReference type="EMBL" id="QWE91196.1"/>
    </source>
</evidence>
<evidence type="ECO:0000256" key="6">
    <source>
        <dbReference type="ARBA" id="ARBA00023186"/>
    </source>
</evidence>
<feature type="binding site" evidence="7">
    <location>
        <position position="81"/>
    </location>
    <ligand>
        <name>ATP</name>
        <dbReference type="ChEBI" id="CHEBI:30616"/>
    </ligand>
</feature>
<dbReference type="InterPro" id="IPR037196">
    <property type="entry name" value="HSP90_C"/>
</dbReference>
<feature type="compositionally biased region" description="Acidic residues" evidence="9">
    <location>
        <begin position="219"/>
        <end position="233"/>
    </location>
</feature>
<dbReference type="PRINTS" id="PR00775">
    <property type="entry name" value="HEATSHOCK90"/>
</dbReference>
<feature type="binding site" evidence="7">
    <location>
        <begin position="101"/>
        <end position="102"/>
    </location>
    <ligand>
        <name>ATP</name>
        <dbReference type="ChEBI" id="CHEBI:30616"/>
    </ligand>
</feature>
<dbReference type="SUPFAM" id="SSF54211">
    <property type="entry name" value="Ribosomal protein S5 domain 2-like"/>
    <property type="match status" value="1"/>
</dbReference>
<dbReference type="SUPFAM" id="SSF55874">
    <property type="entry name" value="ATPase domain of HSP90 chaperone/DNA topoisomerase II/histidine kinase"/>
    <property type="match status" value="1"/>
</dbReference>
<dbReference type="AlphaFoldDB" id="A0A8E8U759"/>
<evidence type="ECO:0000256" key="5">
    <source>
        <dbReference type="ARBA" id="ARBA00022840"/>
    </source>
</evidence>
<evidence type="ECO:0000256" key="8">
    <source>
        <dbReference type="SAM" id="Coils"/>
    </source>
</evidence>
<feature type="compositionally biased region" description="Acidic residues" evidence="9">
    <location>
        <begin position="679"/>
        <end position="694"/>
    </location>
</feature>
<keyword evidence="11" id="KW-0346">Stress response</keyword>
<dbReference type="Pfam" id="PF13589">
    <property type="entry name" value="HATPase_c_3"/>
    <property type="match status" value="1"/>
</dbReference>